<protein>
    <submittedName>
        <fullName evidence="10">Macrolide export ATP-binding/permease protein MacB</fullName>
        <ecNumber evidence="10">3.6.3.-</ecNumber>
    </submittedName>
</protein>
<feature type="domain" description="MacB-like periplasmic core" evidence="9">
    <location>
        <begin position="22"/>
        <end position="244"/>
    </location>
</feature>
<feature type="transmembrane region" description="Helical" evidence="7">
    <location>
        <begin position="364"/>
        <end position="384"/>
    </location>
</feature>
<evidence type="ECO:0000259" key="8">
    <source>
        <dbReference type="Pfam" id="PF02687"/>
    </source>
</evidence>
<evidence type="ECO:0000256" key="3">
    <source>
        <dbReference type="ARBA" id="ARBA00022692"/>
    </source>
</evidence>
<dbReference type="GO" id="GO:0016787">
    <property type="term" value="F:hydrolase activity"/>
    <property type="evidence" value="ECO:0007669"/>
    <property type="project" value="UniProtKB-KW"/>
</dbReference>
<dbReference type="PANTHER" id="PTHR30572:SF4">
    <property type="entry name" value="ABC TRANSPORTER PERMEASE YTRF"/>
    <property type="match status" value="1"/>
</dbReference>
<reference evidence="10 11" key="1">
    <citation type="submission" date="2019-01" db="EMBL/GenBank/DDBJ databases">
        <title>PMF-metabolizing Aryl O-demethylase.</title>
        <authorList>
            <person name="Kim M."/>
        </authorList>
    </citation>
    <scope>NUCLEOTIDE SEQUENCE [LARGE SCALE GENOMIC DNA]</scope>
    <source>
        <strain evidence="10 11">PMF1</strain>
    </source>
</reference>
<dbReference type="InterPro" id="IPR003838">
    <property type="entry name" value="ABC3_permease_C"/>
</dbReference>
<gene>
    <name evidence="10" type="primary">macB_4</name>
    <name evidence="10" type="ORF">PMF13cell1_03936</name>
</gene>
<dbReference type="GO" id="GO:0005524">
    <property type="term" value="F:ATP binding"/>
    <property type="evidence" value="ECO:0007669"/>
    <property type="project" value="UniProtKB-KW"/>
</dbReference>
<evidence type="ECO:0000313" key="10">
    <source>
        <dbReference type="EMBL" id="QBE98370.1"/>
    </source>
</evidence>
<organism evidence="10 11">
    <name type="scientific">Blautia producta</name>
    <dbReference type="NCBI Taxonomy" id="33035"/>
    <lineage>
        <taxon>Bacteria</taxon>
        <taxon>Bacillati</taxon>
        <taxon>Bacillota</taxon>
        <taxon>Clostridia</taxon>
        <taxon>Lachnospirales</taxon>
        <taxon>Lachnospiraceae</taxon>
        <taxon>Blautia</taxon>
    </lineage>
</organism>
<evidence type="ECO:0000256" key="5">
    <source>
        <dbReference type="ARBA" id="ARBA00023136"/>
    </source>
</evidence>
<feature type="transmembrane region" description="Helical" evidence="7">
    <location>
        <begin position="323"/>
        <end position="352"/>
    </location>
</feature>
<dbReference type="Pfam" id="PF12704">
    <property type="entry name" value="MacB_PCD"/>
    <property type="match status" value="1"/>
</dbReference>
<dbReference type="Proteomes" id="UP000289794">
    <property type="component" value="Chromosome"/>
</dbReference>
<dbReference type="EC" id="3.6.3.-" evidence="10"/>
<evidence type="ECO:0000313" key="11">
    <source>
        <dbReference type="Proteomes" id="UP000289794"/>
    </source>
</evidence>
<evidence type="ECO:0000259" key="9">
    <source>
        <dbReference type="Pfam" id="PF12704"/>
    </source>
</evidence>
<keyword evidence="10" id="KW-0378">Hydrolase</keyword>
<feature type="transmembrane region" description="Helical" evidence="7">
    <location>
        <begin position="21"/>
        <end position="42"/>
    </location>
</feature>
<keyword evidence="4 7" id="KW-1133">Transmembrane helix</keyword>
<accession>A0A4P6M3R0</accession>
<keyword evidence="5 7" id="KW-0472">Membrane</keyword>
<evidence type="ECO:0000256" key="1">
    <source>
        <dbReference type="ARBA" id="ARBA00004651"/>
    </source>
</evidence>
<evidence type="ECO:0000256" key="6">
    <source>
        <dbReference type="ARBA" id="ARBA00038076"/>
    </source>
</evidence>
<dbReference type="GO" id="GO:0022857">
    <property type="term" value="F:transmembrane transporter activity"/>
    <property type="evidence" value="ECO:0007669"/>
    <property type="project" value="TreeGrafter"/>
</dbReference>
<dbReference type="InterPro" id="IPR050250">
    <property type="entry name" value="Macrolide_Exporter_MacB"/>
</dbReference>
<evidence type="ECO:0000256" key="7">
    <source>
        <dbReference type="SAM" id="Phobius"/>
    </source>
</evidence>
<dbReference type="PANTHER" id="PTHR30572">
    <property type="entry name" value="MEMBRANE COMPONENT OF TRANSPORTER-RELATED"/>
    <property type="match status" value="1"/>
</dbReference>
<proteinExistence type="inferred from homology"/>
<dbReference type="KEGG" id="bpro:PMF13cell1_03936"/>
<evidence type="ECO:0000256" key="2">
    <source>
        <dbReference type="ARBA" id="ARBA00022475"/>
    </source>
</evidence>
<keyword evidence="10" id="KW-0547">Nucleotide-binding</keyword>
<dbReference type="AlphaFoldDB" id="A0A4P6M3R0"/>
<dbReference type="Pfam" id="PF02687">
    <property type="entry name" value="FtsX"/>
    <property type="match status" value="1"/>
</dbReference>
<evidence type="ECO:0000256" key="4">
    <source>
        <dbReference type="ARBA" id="ARBA00022989"/>
    </source>
</evidence>
<keyword evidence="10" id="KW-0067">ATP-binding</keyword>
<sequence>MRLSELLRIIWINVKQNRSKVILNSLGIIAGTLTIILVIAIGQGGENEAAKQFSGLSADTIYLKPDQSAILSEKRRKIERLSIENIKQILEESNALVGMYLRESTYTEVKFGKEKTNIEVVGVTKGFAEISNFSFSAGWDFPDEYYEKAASAAVIGYELANTYFKGPADAIDQTILVNQKRYKVIGVLARSGDGLQGLSPDRSIFLPYQTFEAKNLASKDDYPEAVGKADGVKSVQLAMAEIKSTVNYYMNDGDKYLVEDAGSRIEAATESAKTMKLLLISVAAIVFAVGGIGIMNVLFATIRERTKEIGILKALGMKRADILLQFLLESVAIGVFGGAAGAVLSFGAIPLIEKYTDIPVSPSFQGIAAAFIFAVVTGTLFGFYPAYKASKLIPVDALNVE</sequence>
<feature type="domain" description="ABC3 transporter permease C-terminal" evidence="8">
    <location>
        <begin position="281"/>
        <end position="392"/>
    </location>
</feature>
<feature type="transmembrane region" description="Helical" evidence="7">
    <location>
        <begin position="277"/>
        <end position="302"/>
    </location>
</feature>
<comment type="subcellular location">
    <subcellularLocation>
        <location evidence="1">Cell membrane</location>
        <topology evidence="1">Multi-pass membrane protein</topology>
    </subcellularLocation>
</comment>
<dbReference type="InterPro" id="IPR025857">
    <property type="entry name" value="MacB_PCD"/>
</dbReference>
<keyword evidence="3 7" id="KW-0812">Transmembrane</keyword>
<comment type="similarity">
    <text evidence="6">Belongs to the ABC-4 integral membrane protein family.</text>
</comment>
<keyword evidence="2" id="KW-1003">Cell membrane</keyword>
<name>A0A4P6M3R0_9FIRM</name>
<dbReference type="EMBL" id="CP035945">
    <property type="protein sequence ID" value="QBE98370.1"/>
    <property type="molecule type" value="Genomic_DNA"/>
</dbReference>
<dbReference type="GO" id="GO:0005886">
    <property type="term" value="C:plasma membrane"/>
    <property type="evidence" value="ECO:0007669"/>
    <property type="project" value="UniProtKB-SubCell"/>
</dbReference>
<dbReference type="RefSeq" id="WP_130181818.1">
    <property type="nucleotide sequence ID" value="NZ_CP035945.1"/>
</dbReference>